<evidence type="ECO:0000313" key="2">
    <source>
        <dbReference type="Proteomes" id="UP000597886"/>
    </source>
</evidence>
<dbReference type="Proteomes" id="UP000597886">
    <property type="component" value="Unassembled WGS sequence"/>
</dbReference>
<dbReference type="AlphaFoldDB" id="A0AA90YYK4"/>
<gene>
    <name evidence="1" type="ORF">GS634_16590</name>
</gene>
<organism evidence="1 2">
    <name type="scientific">Ruegeria atlantica</name>
    <dbReference type="NCBI Taxonomy" id="81569"/>
    <lineage>
        <taxon>Bacteria</taxon>
        <taxon>Pseudomonadati</taxon>
        <taxon>Pseudomonadota</taxon>
        <taxon>Alphaproteobacteria</taxon>
        <taxon>Rhodobacterales</taxon>
        <taxon>Roseobacteraceae</taxon>
        <taxon>Ruegeria</taxon>
    </lineage>
</organism>
<comment type="caution">
    <text evidence="1">The sequence shown here is derived from an EMBL/GenBank/DDBJ whole genome shotgun (WGS) entry which is preliminary data.</text>
</comment>
<name>A0AA90YYK4_9RHOB</name>
<accession>A0AA90YYK4</accession>
<protein>
    <submittedName>
        <fullName evidence="1">Uncharacterized protein</fullName>
    </submittedName>
</protein>
<evidence type="ECO:0000313" key="1">
    <source>
        <dbReference type="EMBL" id="NOE19743.1"/>
    </source>
</evidence>
<reference evidence="1" key="1">
    <citation type="submission" date="2019-12" db="EMBL/GenBank/DDBJ databases">
        <title>Ruegeria JWLKs population differentiation of coral mucus and skeleton niches.</title>
        <authorList>
            <person name="Luo D."/>
        </authorList>
    </citation>
    <scope>NUCLEOTIDE SEQUENCE</scope>
    <source>
        <strain evidence="1">HKCCD6181</strain>
    </source>
</reference>
<dbReference type="RefSeq" id="WP_171119079.1">
    <property type="nucleotide sequence ID" value="NZ_WVRA01000006.1"/>
</dbReference>
<proteinExistence type="predicted"/>
<dbReference type="EMBL" id="WVRA01000006">
    <property type="protein sequence ID" value="NOE19743.1"/>
    <property type="molecule type" value="Genomic_DNA"/>
</dbReference>
<sequence length="54" mass="6002">MTPKLPQPAVRQKAEPRHVCRKNIAIDYSAFSEGASGLTGRRNQKPLYLQVAAH</sequence>